<accession>A0A0A9BF32</accession>
<protein>
    <submittedName>
        <fullName evidence="2">Uncharacterized protein</fullName>
    </submittedName>
</protein>
<evidence type="ECO:0000313" key="2">
    <source>
        <dbReference type="EMBL" id="JAD60753.1"/>
    </source>
</evidence>
<organism evidence="2">
    <name type="scientific">Arundo donax</name>
    <name type="common">Giant reed</name>
    <name type="synonym">Donax arundinaceus</name>
    <dbReference type="NCBI Taxonomy" id="35708"/>
    <lineage>
        <taxon>Eukaryota</taxon>
        <taxon>Viridiplantae</taxon>
        <taxon>Streptophyta</taxon>
        <taxon>Embryophyta</taxon>
        <taxon>Tracheophyta</taxon>
        <taxon>Spermatophyta</taxon>
        <taxon>Magnoliopsida</taxon>
        <taxon>Liliopsida</taxon>
        <taxon>Poales</taxon>
        <taxon>Poaceae</taxon>
        <taxon>PACMAD clade</taxon>
        <taxon>Arundinoideae</taxon>
        <taxon>Arundineae</taxon>
        <taxon>Arundo</taxon>
    </lineage>
</organism>
<keyword evidence="1" id="KW-0472">Membrane</keyword>
<keyword evidence="1" id="KW-0812">Transmembrane</keyword>
<evidence type="ECO:0000256" key="1">
    <source>
        <dbReference type="SAM" id="Phobius"/>
    </source>
</evidence>
<feature type="transmembrane region" description="Helical" evidence="1">
    <location>
        <begin position="12"/>
        <end position="34"/>
    </location>
</feature>
<name>A0A0A9BF32_ARUDO</name>
<reference evidence="2" key="2">
    <citation type="journal article" date="2015" name="Data Brief">
        <title>Shoot transcriptome of the giant reed, Arundo donax.</title>
        <authorList>
            <person name="Barrero R.A."/>
            <person name="Guerrero F.D."/>
            <person name="Moolhuijzen P."/>
            <person name="Goolsby J.A."/>
            <person name="Tidwell J."/>
            <person name="Bellgard S.E."/>
            <person name="Bellgard M.I."/>
        </authorList>
    </citation>
    <scope>NUCLEOTIDE SEQUENCE</scope>
    <source>
        <tissue evidence="2">Shoot tissue taken approximately 20 cm above the soil surface</tissue>
    </source>
</reference>
<reference evidence="2" key="1">
    <citation type="submission" date="2014-09" db="EMBL/GenBank/DDBJ databases">
        <authorList>
            <person name="Magalhaes I.L.F."/>
            <person name="Oliveira U."/>
            <person name="Santos F.R."/>
            <person name="Vidigal T.H.D.A."/>
            <person name="Brescovit A.D."/>
            <person name="Santos A.J."/>
        </authorList>
    </citation>
    <scope>NUCLEOTIDE SEQUENCE</scope>
    <source>
        <tissue evidence="2">Shoot tissue taken approximately 20 cm above the soil surface</tissue>
    </source>
</reference>
<proteinExistence type="predicted"/>
<dbReference type="AlphaFoldDB" id="A0A0A9BF32"/>
<keyword evidence="1" id="KW-1133">Transmembrane helix</keyword>
<dbReference type="EMBL" id="GBRH01237142">
    <property type="protein sequence ID" value="JAD60753.1"/>
    <property type="molecule type" value="Transcribed_RNA"/>
</dbReference>
<sequence length="38" mass="4175">MTNVLPATSKETILIVQVITNYFSACHGFVYSLLTSVI</sequence>